<dbReference type="InterPro" id="IPR052168">
    <property type="entry name" value="Cytochrome_b561_oxidase"/>
</dbReference>
<dbReference type="InterPro" id="IPR016174">
    <property type="entry name" value="Di-haem_cyt_TM"/>
</dbReference>
<keyword evidence="9" id="KW-1133">Transmembrane helix</keyword>
<keyword evidence="10" id="KW-0408">Iron</keyword>
<evidence type="ECO:0000313" key="14">
    <source>
        <dbReference type="Proteomes" id="UP000248592"/>
    </source>
</evidence>
<name>A0A2Z4JSW7_9BURK</name>
<evidence type="ECO:0000313" key="13">
    <source>
        <dbReference type="EMBL" id="AWW49955.1"/>
    </source>
</evidence>
<organism evidence="13 14">
    <name type="scientific">Polynucleobacter paneuropaeus</name>
    <dbReference type="NCBI Taxonomy" id="2527775"/>
    <lineage>
        <taxon>Bacteria</taxon>
        <taxon>Pseudomonadati</taxon>
        <taxon>Pseudomonadota</taxon>
        <taxon>Betaproteobacteria</taxon>
        <taxon>Burkholderiales</taxon>
        <taxon>Burkholderiaceae</taxon>
        <taxon>Polynucleobacter</taxon>
    </lineage>
</organism>
<dbReference type="PANTHER" id="PTHR30529:SF3">
    <property type="entry name" value="CYTOCHROME B561 HOMOLOG 1"/>
    <property type="match status" value="1"/>
</dbReference>
<evidence type="ECO:0000256" key="9">
    <source>
        <dbReference type="ARBA" id="ARBA00022989"/>
    </source>
</evidence>
<dbReference type="GO" id="GO:0005886">
    <property type="term" value="C:plasma membrane"/>
    <property type="evidence" value="ECO:0007669"/>
    <property type="project" value="UniProtKB-SubCell"/>
</dbReference>
<comment type="subcellular location">
    <subcellularLocation>
        <location evidence="2">Cell membrane</location>
        <topology evidence="2">Multi-pass membrane protein</topology>
    </subcellularLocation>
</comment>
<evidence type="ECO:0000256" key="10">
    <source>
        <dbReference type="ARBA" id="ARBA00023004"/>
    </source>
</evidence>
<dbReference type="GO" id="GO:0022904">
    <property type="term" value="P:respiratory electron transport chain"/>
    <property type="evidence" value="ECO:0007669"/>
    <property type="project" value="InterPro"/>
</dbReference>
<dbReference type="InterPro" id="IPR011577">
    <property type="entry name" value="Cyt_b561_bac/Ni-Hgenase"/>
</dbReference>
<evidence type="ECO:0000256" key="1">
    <source>
        <dbReference type="ARBA" id="ARBA00001970"/>
    </source>
</evidence>
<dbReference type="RefSeq" id="WP_112209079.1">
    <property type="nucleotide sequence ID" value="NZ_CBCSBS010000001.1"/>
</dbReference>
<dbReference type="GO" id="GO:0020037">
    <property type="term" value="F:heme binding"/>
    <property type="evidence" value="ECO:0007669"/>
    <property type="project" value="TreeGrafter"/>
</dbReference>
<keyword evidence="3" id="KW-0813">Transport</keyword>
<evidence type="ECO:0000256" key="12">
    <source>
        <dbReference type="ARBA" id="ARBA00037975"/>
    </source>
</evidence>
<accession>A0A2Z4JSW7</accession>
<keyword evidence="8" id="KW-0249">Electron transport</keyword>
<dbReference type="SUPFAM" id="SSF81342">
    <property type="entry name" value="Transmembrane di-heme cytochromes"/>
    <property type="match status" value="1"/>
</dbReference>
<dbReference type="Proteomes" id="UP000248592">
    <property type="component" value="Chromosome"/>
</dbReference>
<evidence type="ECO:0000256" key="8">
    <source>
        <dbReference type="ARBA" id="ARBA00022982"/>
    </source>
</evidence>
<reference evidence="14" key="1">
    <citation type="submission" date="2018-06" db="EMBL/GenBank/DDBJ databases">
        <title>Description of a new Polynucleobacter species.</title>
        <authorList>
            <person name="Hahn M.W."/>
        </authorList>
    </citation>
    <scope>NUCLEOTIDE SEQUENCE [LARGE SCALE GENOMIC DNA]</scope>
    <source>
        <strain evidence="14">MG-25-Pas1-D2</strain>
    </source>
</reference>
<evidence type="ECO:0000256" key="11">
    <source>
        <dbReference type="ARBA" id="ARBA00023136"/>
    </source>
</evidence>
<keyword evidence="5" id="KW-0349">Heme</keyword>
<dbReference type="GO" id="GO:0009055">
    <property type="term" value="F:electron transfer activity"/>
    <property type="evidence" value="ECO:0007669"/>
    <property type="project" value="InterPro"/>
</dbReference>
<keyword evidence="11" id="KW-0472">Membrane</keyword>
<dbReference type="Pfam" id="PF01292">
    <property type="entry name" value="Ni_hydr_CYTB"/>
    <property type="match status" value="1"/>
</dbReference>
<dbReference type="EMBL" id="CP030085">
    <property type="protein sequence ID" value="AWW49955.1"/>
    <property type="molecule type" value="Genomic_DNA"/>
</dbReference>
<evidence type="ECO:0000256" key="7">
    <source>
        <dbReference type="ARBA" id="ARBA00022723"/>
    </source>
</evidence>
<evidence type="ECO:0000256" key="2">
    <source>
        <dbReference type="ARBA" id="ARBA00004651"/>
    </source>
</evidence>
<keyword evidence="4" id="KW-1003">Cell membrane</keyword>
<evidence type="ECO:0000256" key="4">
    <source>
        <dbReference type="ARBA" id="ARBA00022475"/>
    </source>
</evidence>
<evidence type="ECO:0000256" key="6">
    <source>
        <dbReference type="ARBA" id="ARBA00022692"/>
    </source>
</evidence>
<dbReference type="GO" id="GO:0046872">
    <property type="term" value="F:metal ion binding"/>
    <property type="evidence" value="ECO:0007669"/>
    <property type="project" value="UniProtKB-KW"/>
</dbReference>
<gene>
    <name evidence="13" type="ORF">Pas1_05925</name>
</gene>
<dbReference type="AlphaFoldDB" id="A0A2Z4JSW7"/>
<comment type="cofactor">
    <cofactor evidence="1">
        <name>heme b</name>
        <dbReference type="ChEBI" id="CHEBI:60344"/>
    </cofactor>
</comment>
<keyword evidence="6" id="KW-0812">Transmembrane</keyword>
<sequence length="180" mass="20969">MTIQRYHPVLIFFHWFIFLLVVLALASIELKGQFIKGSPPRELCKTIHGYLGQLIFMSVVLRLFAKWYFGNPPSIDTNTLMNFLRKAMHTLLYCLLLLLPILGVIFLQAGDKSVNWLGWDLPNLVPSNLEMKKTFKSAHEWLGNALYYLIGLHAFSAIWQHYILKNDTLQRMLYRRNSPS</sequence>
<evidence type="ECO:0000256" key="5">
    <source>
        <dbReference type="ARBA" id="ARBA00022617"/>
    </source>
</evidence>
<evidence type="ECO:0000256" key="3">
    <source>
        <dbReference type="ARBA" id="ARBA00022448"/>
    </source>
</evidence>
<comment type="similarity">
    <text evidence="12">Belongs to the cytochrome b561 family.</text>
</comment>
<proteinExistence type="inferred from homology"/>
<dbReference type="PANTHER" id="PTHR30529">
    <property type="entry name" value="CYTOCHROME B561"/>
    <property type="match status" value="1"/>
</dbReference>
<keyword evidence="7" id="KW-0479">Metal-binding</keyword>
<protein>
    <submittedName>
        <fullName evidence="13">Cytochrome b</fullName>
    </submittedName>
</protein>